<sequence length="245" mass="27175">MDSIDLLWRNELPSSRRGRPPKYTTDQIVEAAIAVADREGSFFTLRDVAGELGIPVMSLYSYAANREQLVALMIDDVYAAMRYREPTGDWRERLTVVAEDNRRLLAQHPWLADIESERAILGPGTLAKYERELDAVEPLDLPDSAKDSVLTLILDFVRSGARSMAHAQVEREEEDPAQWWEREGAKLAVLGIEARFPLASRIGAAAGEAQGAARNAVTAYEFGLQVILDGIAAKLAAQPDVRRKD</sequence>
<evidence type="ECO:0000259" key="5">
    <source>
        <dbReference type="PROSITE" id="PS50977"/>
    </source>
</evidence>
<evidence type="ECO:0000313" key="7">
    <source>
        <dbReference type="Proteomes" id="UP000035088"/>
    </source>
</evidence>
<gene>
    <name evidence="6" type="ORF">GOARA_064_00270</name>
</gene>
<dbReference type="InterPro" id="IPR036271">
    <property type="entry name" value="Tet_transcr_reg_TetR-rel_C_sf"/>
</dbReference>
<dbReference type="STRING" id="1073574.GOARA_064_00270"/>
<dbReference type="InterPro" id="IPR004111">
    <property type="entry name" value="Repressor_TetR_C"/>
</dbReference>
<dbReference type="SUPFAM" id="SSF46689">
    <property type="entry name" value="Homeodomain-like"/>
    <property type="match status" value="1"/>
</dbReference>
<reference evidence="6 7" key="1">
    <citation type="submission" date="2011-11" db="EMBL/GenBank/DDBJ databases">
        <title>Whole genome shotgun sequence of Gordonia araii NBRC 100433.</title>
        <authorList>
            <person name="Yoshida Y."/>
            <person name="Hosoyama A."/>
            <person name="Tsuchikane K."/>
            <person name="Katsumata H."/>
            <person name="Yamazaki S."/>
            <person name="Fujita N."/>
        </authorList>
    </citation>
    <scope>NUCLEOTIDE SEQUENCE [LARGE SCALE GENOMIC DNA]</scope>
    <source>
        <strain evidence="6 7">NBRC 100433</strain>
    </source>
</reference>
<dbReference type="InterPro" id="IPR009057">
    <property type="entry name" value="Homeodomain-like_sf"/>
</dbReference>
<accession>G7H5A0</accession>
<evidence type="ECO:0000313" key="6">
    <source>
        <dbReference type="EMBL" id="GAB11025.1"/>
    </source>
</evidence>
<dbReference type="OrthoDB" id="2570341at2"/>
<dbReference type="RefSeq" id="WP_007323100.1">
    <property type="nucleotide sequence ID" value="NZ_BAEE01000064.1"/>
</dbReference>
<feature type="domain" description="HTH tetR-type" evidence="5">
    <location>
        <begin position="22"/>
        <end position="81"/>
    </location>
</feature>
<dbReference type="Pfam" id="PF02909">
    <property type="entry name" value="TetR_C_1"/>
    <property type="match status" value="1"/>
</dbReference>
<organism evidence="6 7">
    <name type="scientific">Gordonia araii NBRC 100433</name>
    <dbReference type="NCBI Taxonomy" id="1073574"/>
    <lineage>
        <taxon>Bacteria</taxon>
        <taxon>Bacillati</taxon>
        <taxon>Actinomycetota</taxon>
        <taxon>Actinomycetes</taxon>
        <taxon>Mycobacteriales</taxon>
        <taxon>Gordoniaceae</taxon>
        <taxon>Gordonia</taxon>
    </lineage>
</organism>
<dbReference type="PROSITE" id="PS50977">
    <property type="entry name" value="HTH_TETR_2"/>
    <property type="match status" value="1"/>
</dbReference>
<dbReference type="GO" id="GO:0003677">
    <property type="term" value="F:DNA binding"/>
    <property type="evidence" value="ECO:0007669"/>
    <property type="project" value="UniProtKB-UniRule"/>
</dbReference>
<dbReference type="AlphaFoldDB" id="G7H5A0"/>
<dbReference type="Gene3D" id="1.10.10.60">
    <property type="entry name" value="Homeodomain-like"/>
    <property type="match status" value="1"/>
</dbReference>
<evidence type="ECO:0000256" key="4">
    <source>
        <dbReference type="PROSITE-ProRule" id="PRU00335"/>
    </source>
</evidence>
<dbReference type="EMBL" id="BAEE01000064">
    <property type="protein sequence ID" value="GAB11025.1"/>
    <property type="molecule type" value="Genomic_DNA"/>
</dbReference>
<dbReference type="InterPro" id="IPR001647">
    <property type="entry name" value="HTH_TetR"/>
</dbReference>
<dbReference type="Proteomes" id="UP000035088">
    <property type="component" value="Unassembled WGS sequence"/>
</dbReference>
<keyword evidence="1" id="KW-0805">Transcription regulation</keyword>
<dbReference type="SUPFAM" id="SSF48498">
    <property type="entry name" value="Tetracyclin repressor-like, C-terminal domain"/>
    <property type="match status" value="1"/>
</dbReference>
<evidence type="ECO:0000256" key="3">
    <source>
        <dbReference type="ARBA" id="ARBA00023163"/>
    </source>
</evidence>
<protein>
    <submittedName>
        <fullName evidence="6">Putative TetR family transcriptional regulator</fullName>
    </submittedName>
</protein>
<keyword evidence="2 4" id="KW-0238">DNA-binding</keyword>
<proteinExistence type="predicted"/>
<evidence type="ECO:0000256" key="2">
    <source>
        <dbReference type="ARBA" id="ARBA00023125"/>
    </source>
</evidence>
<feature type="DNA-binding region" description="H-T-H motif" evidence="4">
    <location>
        <begin position="44"/>
        <end position="63"/>
    </location>
</feature>
<dbReference type="Gene3D" id="1.10.357.10">
    <property type="entry name" value="Tetracycline Repressor, domain 2"/>
    <property type="match status" value="1"/>
</dbReference>
<comment type="caution">
    <text evidence="6">The sequence shown here is derived from an EMBL/GenBank/DDBJ whole genome shotgun (WGS) entry which is preliminary data.</text>
</comment>
<evidence type="ECO:0000256" key="1">
    <source>
        <dbReference type="ARBA" id="ARBA00023015"/>
    </source>
</evidence>
<keyword evidence="3" id="KW-0804">Transcription</keyword>
<keyword evidence="7" id="KW-1185">Reference proteome</keyword>
<dbReference type="GO" id="GO:0045892">
    <property type="term" value="P:negative regulation of DNA-templated transcription"/>
    <property type="evidence" value="ECO:0007669"/>
    <property type="project" value="InterPro"/>
</dbReference>
<name>G7H5A0_9ACTN</name>